<keyword evidence="4" id="KW-1185">Reference proteome</keyword>
<dbReference type="Gene3D" id="3.90.550.10">
    <property type="entry name" value="Spore Coat Polysaccharide Biosynthesis Protein SpsA, Chain A"/>
    <property type="match status" value="1"/>
</dbReference>
<gene>
    <name evidence="3" type="ORF">AR1Y2_2891</name>
</gene>
<protein>
    <submittedName>
        <fullName evidence="3">D-glycero-D-manno-heptose 1-phosphate guanosyltransferase</fullName>
    </submittedName>
</protein>
<proteinExistence type="predicted"/>
<dbReference type="Proteomes" id="UP000298653">
    <property type="component" value="Chromosome"/>
</dbReference>
<organism evidence="3 4">
    <name type="scientific">Anaerostipes rhamnosivorans</name>
    <dbReference type="NCBI Taxonomy" id="1229621"/>
    <lineage>
        <taxon>Bacteria</taxon>
        <taxon>Bacillati</taxon>
        <taxon>Bacillota</taxon>
        <taxon>Clostridia</taxon>
        <taxon>Lachnospirales</taxon>
        <taxon>Lachnospiraceae</taxon>
        <taxon>Anaerostipes</taxon>
    </lineage>
</organism>
<name>A0A4P8IHN4_9FIRM</name>
<feature type="domain" description="CBS" evidence="2">
    <location>
        <begin position="8"/>
        <end position="51"/>
    </location>
</feature>
<dbReference type="GO" id="GO:0016740">
    <property type="term" value="F:transferase activity"/>
    <property type="evidence" value="ECO:0007669"/>
    <property type="project" value="UniProtKB-KW"/>
</dbReference>
<dbReference type="SUPFAM" id="SSF54631">
    <property type="entry name" value="CBS-domain pair"/>
    <property type="match status" value="1"/>
</dbReference>
<feature type="domain" description="Nucleotidyl transferase" evidence="1">
    <location>
        <begin position="123"/>
        <end position="345"/>
    </location>
</feature>
<dbReference type="InterPro" id="IPR029044">
    <property type="entry name" value="Nucleotide-diphossugar_trans"/>
</dbReference>
<dbReference type="Pfam" id="PF00571">
    <property type="entry name" value="CBS"/>
    <property type="match status" value="1"/>
</dbReference>
<dbReference type="Gene3D" id="3.10.580.10">
    <property type="entry name" value="CBS-domain"/>
    <property type="match status" value="1"/>
</dbReference>
<evidence type="ECO:0000313" key="4">
    <source>
        <dbReference type="Proteomes" id="UP000298653"/>
    </source>
</evidence>
<dbReference type="InterPro" id="IPR000644">
    <property type="entry name" value="CBS_dom"/>
</dbReference>
<dbReference type="SUPFAM" id="SSF53448">
    <property type="entry name" value="Nucleotide-diphospho-sugar transferases"/>
    <property type="match status" value="1"/>
</dbReference>
<dbReference type="InterPro" id="IPR046342">
    <property type="entry name" value="CBS_dom_sf"/>
</dbReference>
<dbReference type="OrthoDB" id="9801899at2"/>
<dbReference type="InterPro" id="IPR050486">
    <property type="entry name" value="Mannose-1P_guanyltransferase"/>
</dbReference>
<keyword evidence="3" id="KW-0808">Transferase</keyword>
<dbReference type="RefSeq" id="WP_137329595.1">
    <property type="nucleotide sequence ID" value="NZ_CP040058.1"/>
</dbReference>
<dbReference type="InterPro" id="IPR005835">
    <property type="entry name" value="NTP_transferase_dom"/>
</dbReference>
<evidence type="ECO:0000313" key="3">
    <source>
        <dbReference type="EMBL" id="QCP36345.1"/>
    </source>
</evidence>
<dbReference type="KEGG" id="arf:AR1Y2_2891"/>
<accession>A0A4P8IHN4</accession>
<evidence type="ECO:0000259" key="2">
    <source>
        <dbReference type="Pfam" id="PF00571"/>
    </source>
</evidence>
<dbReference type="PANTHER" id="PTHR22572">
    <property type="entry name" value="SUGAR-1-PHOSPHATE GUANYL TRANSFERASE"/>
    <property type="match status" value="1"/>
</dbReference>
<dbReference type="EMBL" id="CP040058">
    <property type="protein sequence ID" value="QCP36345.1"/>
    <property type="molecule type" value="Genomic_DNA"/>
</dbReference>
<sequence>MEFEKCLINKSMSIMQAMTLLDDLGVRVLFIVENKKLIGSLADSDIRRWILKHGNIDAEVITASNLKPRYIYENQIHNAKILMHRWHIDAIPVLNETDQIINIVFLYDKPPVNDNQNLNIPVVMMAGGKGTRLYPYTKILPKPLIPIDDIPIAERILNGFYQIGCDDFYMIVNHKSNMIKAYFSDPAFEYDVKFINETKFLGTGGGIGLLRGKINSTFILTNCDILIEENFEKIYKQHIKSKNVVTMVCSLMNYSIPYGVVEFGEEGRLIKVKEKPEYSFFTNSGLYFVEPEVIDLIEADQSIDFPEIIERCMQSGLGVGVYPIGANAWMDMGQFSTMEKMQQHFQERNI</sequence>
<dbReference type="AlphaFoldDB" id="A0A4P8IHN4"/>
<evidence type="ECO:0000259" key="1">
    <source>
        <dbReference type="Pfam" id="PF00483"/>
    </source>
</evidence>
<reference evidence="3 4" key="1">
    <citation type="submission" date="2019-05" db="EMBL/GenBank/DDBJ databases">
        <title>Complete genome sequencing of Anaerostipes rhamnosivorans.</title>
        <authorList>
            <person name="Bui T.P.N."/>
            <person name="de Vos W.M."/>
        </authorList>
    </citation>
    <scope>NUCLEOTIDE SEQUENCE [LARGE SCALE GENOMIC DNA]</scope>
    <source>
        <strain evidence="3 4">1y2</strain>
    </source>
</reference>
<dbReference type="Pfam" id="PF00483">
    <property type="entry name" value="NTP_transferase"/>
    <property type="match status" value="1"/>
</dbReference>